<evidence type="ECO:0000259" key="7">
    <source>
        <dbReference type="Pfam" id="PF04542"/>
    </source>
</evidence>
<dbReference type="InterPro" id="IPR013325">
    <property type="entry name" value="RNA_pol_sigma_r2"/>
</dbReference>
<dbReference type="InterPro" id="IPR036388">
    <property type="entry name" value="WH-like_DNA-bd_sf"/>
</dbReference>
<evidence type="ECO:0000256" key="5">
    <source>
        <dbReference type="ARBA" id="ARBA00023163"/>
    </source>
</evidence>
<dbReference type="NCBIfam" id="TIGR02937">
    <property type="entry name" value="sigma70-ECF"/>
    <property type="match status" value="1"/>
</dbReference>
<dbReference type="CDD" id="cd06171">
    <property type="entry name" value="Sigma70_r4"/>
    <property type="match status" value="1"/>
</dbReference>
<keyword evidence="3 6" id="KW-0731">Sigma factor</keyword>
<keyword evidence="4 6" id="KW-0238">DNA-binding</keyword>
<dbReference type="Proteomes" id="UP000237340">
    <property type="component" value="Unassembled WGS sequence"/>
</dbReference>
<keyword evidence="2 6" id="KW-0805">Transcription regulation</keyword>
<dbReference type="InterPro" id="IPR007627">
    <property type="entry name" value="RNA_pol_sigma70_r2"/>
</dbReference>
<dbReference type="Pfam" id="PF08281">
    <property type="entry name" value="Sigma70_r4_2"/>
    <property type="match status" value="1"/>
</dbReference>
<evidence type="ECO:0000256" key="3">
    <source>
        <dbReference type="ARBA" id="ARBA00023082"/>
    </source>
</evidence>
<gene>
    <name evidence="9" type="ORF">C3B61_18495</name>
</gene>
<dbReference type="GO" id="GO:0016987">
    <property type="term" value="F:sigma factor activity"/>
    <property type="evidence" value="ECO:0007669"/>
    <property type="project" value="UniProtKB-KW"/>
</dbReference>
<reference evidence="9 10" key="1">
    <citation type="submission" date="2018-01" db="EMBL/GenBank/DDBJ databases">
        <title>Cryobacterium sp. nov., from glaciers in China.</title>
        <authorList>
            <person name="Liu Q."/>
            <person name="Xin Y.-H."/>
        </authorList>
    </citation>
    <scope>NUCLEOTIDE SEQUENCE [LARGE SCALE GENOMIC DNA]</scope>
    <source>
        <strain evidence="9 10">TMN-42</strain>
    </source>
</reference>
<dbReference type="SUPFAM" id="SSF88659">
    <property type="entry name" value="Sigma3 and sigma4 domains of RNA polymerase sigma factors"/>
    <property type="match status" value="1"/>
</dbReference>
<sequence length="188" mass="21264">MVPDVIGQLLLENETDSVLVDFVIAGNQTAFEILVRRYRPMLHGYAMRTLGSNEESDDVVQEAFITAWEKLPVLKDGVHLKAWLMRVVRNKCLDRLRKRRPVTVEIDENMPALLDSPFDVVETLLQNEALSLALSGLPTNQRRAWVMREFSGASYNVIASELGVPESTVRGLLARSRHTLARELAAWH</sequence>
<dbReference type="GO" id="GO:0006950">
    <property type="term" value="P:response to stress"/>
    <property type="evidence" value="ECO:0007669"/>
    <property type="project" value="UniProtKB-ARBA"/>
</dbReference>
<dbReference type="EMBL" id="PPXD01000028">
    <property type="protein sequence ID" value="POH62090.1"/>
    <property type="molecule type" value="Genomic_DNA"/>
</dbReference>
<evidence type="ECO:0000313" key="10">
    <source>
        <dbReference type="Proteomes" id="UP000237340"/>
    </source>
</evidence>
<dbReference type="SUPFAM" id="SSF88946">
    <property type="entry name" value="Sigma2 domain of RNA polymerase sigma factors"/>
    <property type="match status" value="1"/>
</dbReference>
<accession>A0A2S3Z977</accession>
<organism evidence="9 10">
    <name type="scientific">Cryobacterium zongtaii</name>
    <dbReference type="NCBI Taxonomy" id="1259217"/>
    <lineage>
        <taxon>Bacteria</taxon>
        <taxon>Bacillati</taxon>
        <taxon>Actinomycetota</taxon>
        <taxon>Actinomycetes</taxon>
        <taxon>Micrococcales</taxon>
        <taxon>Microbacteriaceae</taxon>
        <taxon>Cryobacterium</taxon>
    </lineage>
</organism>
<keyword evidence="10" id="KW-1185">Reference proteome</keyword>
<protein>
    <recommendedName>
        <fullName evidence="6">RNA polymerase sigma factor</fullName>
    </recommendedName>
</protein>
<dbReference type="RefSeq" id="WP_103461955.1">
    <property type="nucleotide sequence ID" value="NZ_PPXD01000028.1"/>
</dbReference>
<dbReference type="Gene3D" id="1.10.1740.10">
    <property type="match status" value="1"/>
</dbReference>
<feature type="domain" description="RNA polymerase sigma factor 70 region 4 type 2" evidence="8">
    <location>
        <begin position="128"/>
        <end position="177"/>
    </location>
</feature>
<dbReference type="InterPro" id="IPR000838">
    <property type="entry name" value="RNA_pol_sigma70_ECF_CS"/>
</dbReference>
<dbReference type="PANTHER" id="PTHR43133">
    <property type="entry name" value="RNA POLYMERASE ECF-TYPE SIGMA FACTO"/>
    <property type="match status" value="1"/>
</dbReference>
<name>A0A2S3Z977_9MICO</name>
<evidence type="ECO:0000256" key="4">
    <source>
        <dbReference type="ARBA" id="ARBA00023125"/>
    </source>
</evidence>
<dbReference type="InterPro" id="IPR039425">
    <property type="entry name" value="RNA_pol_sigma-70-like"/>
</dbReference>
<evidence type="ECO:0000256" key="2">
    <source>
        <dbReference type="ARBA" id="ARBA00023015"/>
    </source>
</evidence>
<keyword evidence="5 6" id="KW-0804">Transcription</keyword>
<dbReference type="PANTHER" id="PTHR43133:SF8">
    <property type="entry name" value="RNA POLYMERASE SIGMA FACTOR HI_1459-RELATED"/>
    <property type="match status" value="1"/>
</dbReference>
<evidence type="ECO:0000313" key="9">
    <source>
        <dbReference type="EMBL" id="POH62090.1"/>
    </source>
</evidence>
<evidence type="ECO:0000256" key="1">
    <source>
        <dbReference type="ARBA" id="ARBA00010641"/>
    </source>
</evidence>
<evidence type="ECO:0000259" key="8">
    <source>
        <dbReference type="Pfam" id="PF08281"/>
    </source>
</evidence>
<dbReference type="GO" id="GO:0003677">
    <property type="term" value="F:DNA binding"/>
    <property type="evidence" value="ECO:0007669"/>
    <property type="project" value="UniProtKB-KW"/>
</dbReference>
<feature type="domain" description="RNA polymerase sigma-70 region 2" evidence="7">
    <location>
        <begin position="34"/>
        <end position="100"/>
    </location>
</feature>
<comment type="caution">
    <text evidence="9">The sequence shown here is derived from an EMBL/GenBank/DDBJ whole genome shotgun (WGS) entry which is preliminary data.</text>
</comment>
<dbReference type="Pfam" id="PF04542">
    <property type="entry name" value="Sigma70_r2"/>
    <property type="match status" value="1"/>
</dbReference>
<proteinExistence type="inferred from homology"/>
<dbReference type="AlphaFoldDB" id="A0A2S3Z977"/>
<dbReference type="InterPro" id="IPR013249">
    <property type="entry name" value="RNA_pol_sigma70_r4_t2"/>
</dbReference>
<evidence type="ECO:0000256" key="6">
    <source>
        <dbReference type="RuleBase" id="RU000716"/>
    </source>
</evidence>
<dbReference type="PROSITE" id="PS01063">
    <property type="entry name" value="SIGMA70_ECF"/>
    <property type="match status" value="1"/>
</dbReference>
<dbReference type="Gene3D" id="1.10.10.10">
    <property type="entry name" value="Winged helix-like DNA-binding domain superfamily/Winged helix DNA-binding domain"/>
    <property type="match status" value="1"/>
</dbReference>
<dbReference type="GO" id="GO:0006352">
    <property type="term" value="P:DNA-templated transcription initiation"/>
    <property type="evidence" value="ECO:0007669"/>
    <property type="project" value="InterPro"/>
</dbReference>
<dbReference type="InterPro" id="IPR013324">
    <property type="entry name" value="RNA_pol_sigma_r3/r4-like"/>
</dbReference>
<comment type="similarity">
    <text evidence="1 6">Belongs to the sigma-70 factor family. ECF subfamily.</text>
</comment>
<dbReference type="InterPro" id="IPR014284">
    <property type="entry name" value="RNA_pol_sigma-70_dom"/>
</dbReference>